<dbReference type="RefSeq" id="WP_038666550.1">
    <property type="nucleotide sequence ID" value="NZ_CP009571.1"/>
</dbReference>
<dbReference type="eggNOG" id="COG0457">
    <property type="taxonomic scope" value="Bacteria"/>
</dbReference>
<keyword evidence="2" id="KW-0802">TPR repeat</keyword>
<dbReference type="InterPro" id="IPR026634">
    <property type="entry name" value="TPST-like"/>
</dbReference>
<dbReference type="GO" id="GO:0008476">
    <property type="term" value="F:protein-tyrosine sulfotransferase activity"/>
    <property type="evidence" value="ECO:0007669"/>
    <property type="project" value="InterPro"/>
</dbReference>
<evidence type="ECO:0000256" key="2">
    <source>
        <dbReference type="PROSITE-ProRule" id="PRU00339"/>
    </source>
</evidence>
<dbReference type="InterPro" id="IPR011990">
    <property type="entry name" value="TPR-like_helical_dom_sf"/>
</dbReference>
<dbReference type="Pfam" id="PF13469">
    <property type="entry name" value="Sulfotransfer_3"/>
    <property type="match status" value="1"/>
</dbReference>
<dbReference type="STRING" id="1549858.MC45_05495"/>
<dbReference type="Pfam" id="PF13432">
    <property type="entry name" value="TPR_16"/>
    <property type="match status" value="2"/>
</dbReference>
<protein>
    <submittedName>
        <fullName evidence="3">Uncharacterized protein</fullName>
    </submittedName>
</protein>
<dbReference type="InterPro" id="IPR027417">
    <property type="entry name" value="P-loop_NTPase"/>
</dbReference>
<dbReference type="SMART" id="SM00028">
    <property type="entry name" value="TPR"/>
    <property type="match status" value="4"/>
</dbReference>
<sequence length="481" mass="52952">MITLAEWRTRAALALRDGRIEEGITAFRAVVEAGQADAETWYNFGYLLRCDRRFDEALAAYAAALAAGIDRPEEVHLNRAVILSEYCGRIGDAVSELHAALALAPTFVAAWLNLGNLHEDAGDAVAAREAYGRVLALDPGNGRAHARIATIDIFEGRADVALPALRQALAHPDLSPTDAAEAGFALGAALDAQGHYDEAFAAFAAANRAALQAAHPGYRYDPRRQEALIEATIAATPRPISAGTDDAEPPIFICGMFRSGSTLIEQMLSRHTRITKGGELEIVPAFAAALGSPEALRDLPAAALATMRAQYRDEVCRQFGDVDRLTDKRPDNFLHIGLIKRLFPNAKIINTTRNPLDMALSIYFLYFDDSISYGHDLRHIAHWVGQYRRLMAHWRRLYPDDILDVSYDRLVADPAPVMAEVLAFCDLPWDDAVLHPEQAAGPVRTASVWQVRQQLHQRSSGRWRHYERHLEPLIAALGSEA</sequence>
<dbReference type="Gene3D" id="1.25.40.10">
    <property type="entry name" value="Tetratricopeptide repeat domain"/>
    <property type="match status" value="2"/>
</dbReference>
<proteinExistence type="predicted"/>
<dbReference type="AlphaFoldDB" id="A0A097EKE8"/>
<keyword evidence="4" id="KW-1185">Reference proteome</keyword>
<dbReference type="InterPro" id="IPR019734">
    <property type="entry name" value="TPR_rpt"/>
</dbReference>
<organism evidence="3 4">
    <name type="scientific">Sphingomonas taxi</name>
    <dbReference type="NCBI Taxonomy" id="1549858"/>
    <lineage>
        <taxon>Bacteria</taxon>
        <taxon>Pseudomonadati</taxon>
        <taxon>Pseudomonadota</taxon>
        <taxon>Alphaproteobacteria</taxon>
        <taxon>Sphingomonadales</taxon>
        <taxon>Sphingomonadaceae</taxon>
        <taxon>Sphingomonas</taxon>
    </lineage>
</organism>
<name>A0A097EKE8_9SPHN</name>
<dbReference type="SUPFAM" id="SSF52540">
    <property type="entry name" value="P-loop containing nucleoside triphosphate hydrolases"/>
    <property type="match status" value="1"/>
</dbReference>
<evidence type="ECO:0000313" key="4">
    <source>
        <dbReference type="Proteomes" id="UP000033200"/>
    </source>
</evidence>
<dbReference type="KEGG" id="stax:MC45_05495"/>
<dbReference type="HOGENOM" id="CLU_017034_1_0_5"/>
<gene>
    <name evidence="3" type="ORF">MC45_05495</name>
</gene>
<reference evidence="3 4" key="1">
    <citation type="submission" date="2014-09" db="EMBL/GenBank/DDBJ databases">
        <title>Using Illumina technology Improving SMRT sequencing Genome Assembly by RASTools.</title>
        <authorList>
            <person name="Zhou Y."/>
            <person name="Ma T."/>
            <person name="Liu T."/>
        </authorList>
    </citation>
    <scope>NUCLEOTIDE SEQUENCE [LARGE SCALE GENOMIC DNA]</scope>
    <source>
        <strain evidence="3 4">ATCC 55669</strain>
    </source>
</reference>
<keyword evidence="1" id="KW-0808">Transferase</keyword>
<dbReference type="EMBL" id="CP009571">
    <property type="protein sequence ID" value="AIT08017.1"/>
    <property type="molecule type" value="Genomic_DNA"/>
</dbReference>
<dbReference type="PROSITE" id="PS50005">
    <property type="entry name" value="TPR"/>
    <property type="match status" value="1"/>
</dbReference>
<dbReference type="PANTHER" id="PTHR12788:SF10">
    <property type="entry name" value="PROTEIN-TYROSINE SULFOTRANSFERASE"/>
    <property type="match status" value="1"/>
</dbReference>
<dbReference type="SUPFAM" id="SSF48452">
    <property type="entry name" value="TPR-like"/>
    <property type="match status" value="1"/>
</dbReference>
<accession>A0A097EKE8</accession>
<feature type="repeat" description="TPR" evidence="2">
    <location>
        <begin position="108"/>
        <end position="141"/>
    </location>
</feature>
<dbReference type="Gene3D" id="3.40.50.300">
    <property type="entry name" value="P-loop containing nucleotide triphosphate hydrolases"/>
    <property type="match status" value="1"/>
</dbReference>
<dbReference type="PANTHER" id="PTHR12788">
    <property type="entry name" value="PROTEIN-TYROSINE SULFOTRANSFERASE 2"/>
    <property type="match status" value="1"/>
</dbReference>
<evidence type="ECO:0000256" key="1">
    <source>
        <dbReference type="ARBA" id="ARBA00022679"/>
    </source>
</evidence>
<evidence type="ECO:0000313" key="3">
    <source>
        <dbReference type="EMBL" id="AIT08017.1"/>
    </source>
</evidence>
<dbReference type="Proteomes" id="UP000033200">
    <property type="component" value="Chromosome"/>
</dbReference>